<organism evidence="1 2">
    <name type="scientific">Mesonia hippocampi</name>
    <dbReference type="NCBI Taxonomy" id="1628250"/>
    <lineage>
        <taxon>Bacteria</taxon>
        <taxon>Pseudomonadati</taxon>
        <taxon>Bacteroidota</taxon>
        <taxon>Flavobacteriia</taxon>
        <taxon>Flavobacteriales</taxon>
        <taxon>Flavobacteriaceae</taxon>
        <taxon>Mesonia</taxon>
    </lineage>
</organism>
<comment type="caution">
    <text evidence="1">The sequence shown here is derived from an EMBL/GenBank/DDBJ whole genome shotgun (WGS) entry which is preliminary data.</text>
</comment>
<accession>A0A840ERU5</accession>
<name>A0A840ERU5_9FLAO</name>
<dbReference type="Proteomes" id="UP000553034">
    <property type="component" value="Unassembled WGS sequence"/>
</dbReference>
<evidence type="ECO:0008006" key="3">
    <source>
        <dbReference type="Google" id="ProtNLM"/>
    </source>
</evidence>
<evidence type="ECO:0000313" key="1">
    <source>
        <dbReference type="EMBL" id="MBB4119690.1"/>
    </source>
</evidence>
<dbReference type="InterPro" id="IPR021314">
    <property type="entry name" value="DUF2911"/>
</dbReference>
<sequence>MKFKKLLIVILLLGGIGYLAFSMIIDNTKAQSPEGEVNFQKENLRVDISYNRPYKKDRLIFGGLVPYNKVWRTGANEATTFATSRDILIDGSLLKAGKYTLWTIPKENSWKIIFNDRMYAWGIDLSSNEAARNPENDVLIIERPVEKPNKTIEQFTIYFEKDKYLNEMVLTWDDVKIKVPFKEKDRH</sequence>
<evidence type="ECO:0000313" key="2">
    <source>
        <dbReference type="Proteomes" id="UP000553034"/>
    </source>
</evidence>
<keyword evidence="2" id="KW-1185">Reference proteome</keyword>
<dbReference type="EMBL" id="JACIFO010000008">
    <property type="protein sequence ID" value="MBB4119690.1"/>
    <property type="molecule type" value="Genomic_DNA"/>
</dbReference>
<proteinExistence type="predicted"/>
<protein>
    <recommendedName>
        <fullName evidence="3">DUF2911 domain-containing protein</fullName>
    </recommendedName>
</protein>
<dbReference type="Pfam" id="PF11138">
    <property type="entry name" value="DUF2911"/>
    <property type="match status" value="1"/>
</dbReference>
<gene>
    <name evidence="1" type="ORF">GGR32_001996</name>
</gene>
<dbReference type="AlphaFoldDB" id="A0A840ERU5"/>
<reference evidence="1 2" key="1">
    <citation type="submission" date="2020-08" db="EMBL/GenBank/DDBJ databases">
        <title>Genomic Encyclopedia of Type Strains, Phase IV (KMG-IV): sequencing the most valuable type-strain genomes for metagenomic binning, comparative biology and taxonomic classification.</title>
        <authorList>
            <person name="Goeker M."/>
        </authorList>
    </citation>
    <scope>NUCLEOTIDE SEQUENCE [LARGE SCALE GENOMIC DNA]</scope>
    <source>
        <strain evidence="1 2">DSM 29568</strain>
    </source>
</reference>
<dbReference type="RefSeq" id="WP_183478039.1">
    <property type="nucleotide sequence ID" value="NZ_JACIFO010000008.1"/>
</dbReference>